<keyword evidence="3" id="KW-1185">Reference proteome</keyword>
<accession>S5VS33</accession>
<evidence type="ECO:0000313" key="2">
    <source>
        <dbReference type="EMBL" id="AGS73627.1"/>
    </source>
</evidence>
<dbReference type="AlphaFoldDB" id="S5VS33"/>
<dbReference type="RefSeq" id="WP_020937555.1">
    <property type="nucleotide sequence ID" value="NC_021985.1"/>
</dbReference>
<reference evidence="2 3" key="2">
    <citation type="journal article" date="2013" name="J. Biotechnol.">
        <title>Complete genome sequence of the kirromycin producer Streptomyces collinus Tu 365 consisting of a linear chromosome and two linear plasmids.</title>
        <authorList>
            <person name="Ruckert C."/>
            <person name="Szczepanowski R."/>
            <person name="Albersmeier A."/>
            <person name="Goesmann A."/>
            <person name="Iftime D."/>
            <person name="Musiol E.M."/>
            <person name="Blin K."/>
            <person name="Wohlleben W."/>
            <person name="Puhler A."/>
            <person name="Kalinowski J."/>
            <person name="Weber T."/>
        </authorList>
    </citation>
    <scope>NUCLEOTIDE SEQUENCE [LARGE SCALE GENOMIC DNA]</scope>
    <source>
        <strain evidence="3">DSM 40733 / Tue 365</strain>
        <strain evidence="2">Tu 365</strain>
    </source>
</reference>
<evidence type="ECO:0000313" key="3">
    <source>
        <dbReference type="Proteomes" id="UP000015423"/>
    </source>
</evidence>
<reference evidence="3" key="1">
    <citation type="submission" date="2012-10" db="EMBL/GenBank/DDBJ databases">
        <title>The complete genome sequence of Streptomyces collinus Tu 365.</title>
        <authorList>
            <person name="Ruckert C."/>
            <person name="Szczepanowski R."/>
            <person name="Goesmann A."/>
            <person name="Pross E.K."/>
            <person name="Musiol E.M."/>
            <person name="Blin K."/>
            <person name="Wohlleben W."/>
            <person name="Puhler A."/>
            <person name="Weber T."/>
            <person name="Kalinowski J."/>
        </authorList>
    </citation>
    <scope>NUCLEOTIDE SEQUENCE [LARGE SCALE GENOMIC DNA]</scope>
    <source>
        <strain evidence="3">DSM 40733 / Tue 365</strain>
    </source>
</reference>
<gene>
    <name evidence="1" type="ORF">B446_01150</name>
    <name evidence="2" type="ORF">B446_34145</name>
</gene>
<reference evidence="2" key="3">
    <citation type="submission" date="2015-08" db="EMBL/GenBank/DDBJ databases">
        <authorList>
            <person name="Weber T."/>
            <person name="Iftime D."/>
        </authorList>
    </citation>
    <scope>NUCLEOTIDE SEQUENCE</scope>
    <source>
        <strain evidence="2">Tu 365</strain>
    </source>
</reference>
<name>S5VS33_STRC3</name>
<organism evidence="2 3">
    <name type="scientific">Streptomyces collinus (strain DSM 40733 / Tue 365)</name>
    <dbReference type="NCBI Taxonomy" id="1214242"/>
    <lineage>
        <taxon>Bacteria</taxon>
        <taxon>Bacillati</taxon>
        <taxon>Actinomycetota</taxon>
        <taxon>Actinomycetes</taxon>
        <taxon>Kitasatosporales</taxon>
        <taxon>Streptomycetaceae</taxon>
        <taxon>Streptomyces</taxon>
    </lineage>
</organism>
<evidence type="ECO:0000313" key="1">
    <source>
        <dbReference type="EMBL" id="AGS67068.1"/>
    </source>
</evidence>
<protein>
    <submittedName>
        <fullName evidence="2">Uncharacterized protein</fullName>
    </submittedName>
</protein>
<dbReference type="KEGG" id="sci:B446_01150"/>
<dbReference type="HOGENOM" id="CLU_2318800_0_0_11"/>
<dbReference type="PATRIC" id="fig|1214242.5.peg.238"/>
<dbReference type="KEGG" id="sci:B446_34145"/>
<dbReference type="EMBL" id="CP006259">
    <property type="protein sequence ID" value="AGS67068.1"/>
    <property type="molecule type" value="Genomic_DNA"/>
</dbReference>
<dbReference type="EMBL" id="CP006259">
    <property type="protein sequence ID" value="AGS73627.1"/>
    <property type="molecule type" value="Genomic_DNA"/>
</dbReference>
<dbReference type="Proteomes" id="UP000015423">
    <property type="component" value="Chromosome"/>
</dbReference>
<sequence>MLAVEEARQLAHQATHGNMAEAALLKARFEQLMATVALKVVRIRLVEPGEVASRVQIVHQTAWKAMTESTESTSTRRLDELSTALTDLIRVCRGTLKDQ</sequence>
<proteinExistence type="predicted"/>